<comment type="caution">
    <text evidence="5">The sequence shown here is derived from an EMBL/GenBank/DDBJ whole genome shotgun (WGS) entry which is preliminary data.</text>
</comment>
<reference evidence="5" key="1">
    <citation type="journal article" date="2021" name="Sci. Rep.">
        <title>Diploid genomic architecture of Nitzschia inconspicua, an elite biomass production diatom.</title>
        <authorList>
            <person name="Oliver A."/>
            <person name="Podell S."/>
            <person name="Pinowska A."/>
            <person name="Traller J.C."/>
            <person name="Smith S.R."/>
            <person name="McClure R."/>
            <person name="Beliaev A."/>
            <person name="Bohutskyi P."/>
            <person name="Hill E.A."/>
            <person name="Rabines A."/>
            <person name="Zheng H."/>
            <person name="Allen L.Z."/>
            <person name="Kuo A."/>
            <person name="Grigoriev I.V."/>
            <person name="Allen A.E."/>
            <person name="Hazlebeck D."/>
            <person name="Allen E.E."/>
        </authorList>
    </citation>
    <scope>NUCLEOTIDE SEQUENCE</scope>
    <source>
        <strain evidence="5">Hildebrandi</strain>
    </source>
</reference>
<dbReference type="PANTHER" id="PTHR23023">
    <property type="entry name" value="DIMETHYLANILINE MONOOXYGENASE"/>
    <property type="match status" value="1"/>
</dbReference>
<protein>
    <submittedName>
        <fullName evidence="5">Monooxygenase</fullName>
    </submittedName>
</protein>
<evidence type="ECO:0000256" key="2">
    <source>
        <dbReference type="ARBA" id="ARBA00022827"/>
    </source>
</evidence>
<name>A0A9K3PLS6_9STRA</name>
<dbReference type="GO" id="GO:0004499">
    <property type="term" value="F:N,N-dimethylaniline monooxygenase activity"/>
    <property type="evidence" value="ECO:0007669"/>
    <property type="project" value="InterPro"/>
</dbReference>
<evidence type="ECO:0000256" key="3">
    <source>
        <dbReference type="ARBA" id="ARBA00023002"/>
    </source>
</evidence>
<keyword evidence="2" id="KW-0274">FAD</keyword>
<keyword evidence="3" id="KW-0560">Oxidoreductase</keyword>
<evidence type="ECO:0000313" key="6">
    <source>
        <dbReference type="Proteomes" id="UP000693970"/>
    </source>
</evidence>
<organism evidence="5 6">
    <name type="scientific">Nitzschia inconspicua</name>
    <dbReference type="NCBI Taxonomy" id="303405"/>
    <lineage>
        <taxon>Eukaryota</taxon>
        <taxon>Sar</taxon>
        <taxon>Stramenopiles</taxon>
        <taxon>Ochrophyta</taxon>
        <taxon>Bacillariophyta</taxon>
        <taxon>Bacillariophyceae</taxon>
        <taxon>Bacillariophycidae</taxon>
        <taxon>Bacillariales</taxon>
        <taxon>Bacillariaceae</taxon>
        <taxon>Nitzschia</taxon>
    </lineage>
</organism>
<keyword evidence="6" id="KW-1185">Reference proteome</keyword>
<feature type="region of interest" description="Disordered" evidence="4">
    <location>
        <begin position="541"/>
        <end position="580"/>
    </location>
</feature>
<reference evidence="5" key="2">
    <citation type="submission" date="2021-04" db="EMBL/GenBank/DDBJ databases">
        <authorList>
            <person name="Podell S."/>
        </authorList>
    </citation>
    <scope>NUCLEOTIDE SEQUENCE</scope>
    <source>
        <strain evidence="5">Hildebrandi</strain>
    </source>
</reference>
<proteinExistence type="predicted"/>
<evidence type="ECO:0000313" key="5">
    <source>
        <dbReference type="EMBL" id="KAG7349679.1"/>
    </source>
</evidence>
<gene>
    <name evidence="5" type="ORF">IV203_012276</name>
</gene>
<dbReference type="GO" id="GO:0050661">
    <property type="term" value="F:NADP binding"/>
    <property type="evidence" value="ECO:0007669"/>
    <property type="project" value="InterPro"/>
</dbReference>
<evidence type="ECO:0000256" key="1">
    <source>
        <dbReference type="ARBA" id="ARBA00022630"/>
    </source>
</evidence>
<accession>A0A9K3PLS6</accession>
<feature type="region of interest" description="Disordered" evidence="4">
    <location>
        <begin position="1"/>
        <end position="20"/>
    </location>
</feature>
<dbReference type="InterPro" id="IPR020946">
    <property type="entry name" value="Flavin_mOase-like"/>
</dbReference>
<dbReference type="OrthoDB" id="184416at2759"/>
<feature type="compositionally biased region" description="Low complexity" evidence="4">
    <location>
        <begin position="566"/>
        <end position="576"/>
    </location>
</feature>
<dbReference type="InterPro" id="IPR050346">
    <property type="entry name" value="FMO-like"/>
</dbReference>
<sequence length="616" mass="69123">MEKEISWAPSVKKEDQEEGWNVLMPRKDQASTDSGQKQHKVAIIGAGVAGCAMAGALQDYGIEFEVFDRNDGAGGLWADNYPGASVQSTTELYEYPGKKFPDHIRNRKNPPAPTAKEVCDYLEEYIDEKGMRSRFRFKCNIASISCISESEWVVEFDDFRTRHFTFVIVCTGLVSTKPRIIDIPGKAKFVEHGGVIQHSSVRRSDEIFDGKRVLVIGNGKSAVDAVTAAAKIAKENGSPPPIQMARRQTWYVPRYILGLIQYKWAFHTRIGSLLLPAYFEIAWIWKVVHYVLSPLKWIIWRVVELLLLLQYRLPPRLWPKLNTIEQTALENSVLITDSCHMRRIRKGLIDLRIGEVQSLKPGKAVLSDGTEEDVDVVVMATGWSLGFDLVMDSDYILSGLNFEGGLDVCQDGMWCYRNILPAAFKGLGFVGSNTLTFMNIYTSYIQAYWLAQLLAGVRKWPDKDQMMQTVEREKKFKRRLYSNSDMRAASIEMYMQHYHDVLFREMNASQPFNCLVRPIANLIVPVTPAVMTGCLEPENSIKLPLPPRPEGMDGRSPQQDDTAQGSDVSQPVSVSSTTPFRVNMTGECISTGTSVASNDSSVRSSGNVELSTITDV</sequence>
<keyword evidence="1" id="KW-0285">Flavoprotein</keyword>
<dbReference type="GO" id="GO:0050660">
    <property type="term" value="F:flavin adenine dinucleotide binding"/>
    <property type="evidence" value="ECO:0007669"/>
    <property type="project" value="InterPro"/>
</dbReference>
<feature type="compositionally biased region" description="Basic and acidic residues" evidence="4">
    <location>
        <begin position="1"/>
        <end position="15"/>
    </location>
</feature>
<dbReference type="Proteomes" id="UP000693970">
    <property type="component" value="Unassembled WGS sequence"/>
</dbReference>
<evidence type="ECO:0000256" key="4">
    <source>
        <dbReference type="SAM" id="MobiDB-lite"/>
    </source>
</evidence>
<dbReference type="AlphaFoldDB" id="A0A9K3PLS6"/>
<feature type="compositionally biased region" description="Low complexity" evidence="4">
    <location>
        <begin position="594"/>
        <end position="608"/>
    </location>
</feature>
<feature type="compositionally biased region" description="Polar residues" evidence="4">
    <location>
        <begin position="556"/>
        <end position="565"/>
    </location>
</feature>
<dbReference type="Pfam" id="PF00743">
    <property type="entry name" value="FMO-like"/>
    <property type="match status" value="2"/>
</dbReference>
<keyword evidence="5" id="KW-0503">Monooxygenase</keyword>
<dbReference type="EMBL" id="JAGRRH010000019">
    <property type="protein sequence ID" value="KAG7349679.1"/>
    <property type="molecule type" value="Genomic_DNA"/>
</dbReference>
<feature type="region of interest" description="Disordered" evidence="4">
    <location>
        <begin position="592"/>
        <end position="616"/>
    </location>
</feature>